<gene>
    <name evidence="2" type="ORF">CUN48_13060</name>
</gene>
<evidence type="ECO:0000313" key="2">
    <source>
        <dbReference type="EMBL" id="PJF46582.1"/>
    </source>
</evidence>
<name>A0A2M8Q9X1_9CHLR</name>
<keyword evidence="1" id="KW-1133">Transmembrane helix</keyword>
<dbReference type="AlphaFoldDB" id="A0A2M8Q9X1"/>
<organism evidence="2 3">
    <name type="scientific">Candidatus Thermofonsia Clade 3 bacterium</name>
    <dbReference type="NCBI Taxonomy" id="2364212"/>
    <lineage>
        <taxon>Bacteria</taxon>
        <taxon>Bacillati</taxon>
        <taxon>Chloroflexota</taxon>
        <taxon>Candidatus Thermofontia</taxon>
        <taxon>Candidatus Thermofonsia Clade 3</taxon>
    </lineage>
</organism>
<protein>
    <recommendedName>
        <fullName evidence="4">Glycosyltransferase RgtA/B/C/D-like domain-containing protein</fullName>
    </recommendedName>
</protein>
<feature type="non-terminal residue" evidence="2">
    <location>
        <position position="1"/>
    </location>
</feature>
<comment type="caution">
    <text evidence="2">The sequence shown here is derived from an EMBL/GenBank/DDBJ whole genome shotgun (WGS) entry which is preliminary data.</text>
</comment>
<dbReference type="EMBL" id="PGTN01000133">
    <property type="protein sequence ID" value="PJF46582.1"/>
    <property type="molecule type" value="Genomic_DNA"/>
</dbReference>
<dbReference type="Proteomes" id="UP000230790">
    <property type="component" value="Unassembled WGS sequence"/>
</dbReference>
<sequence length="268" mass="29190">LFTFAGLPLAAIALLMTWRRAPALTFAWVATIMAQSLLHVARGETGRVWMYFAPVIVALAGMWITQQSAANAPGDARPVSWPHIFVTALMVIQATAHIALLRVIGYGADPIAVPNATLPADLIPTEIRFEPNGEARLLGYTLPSKLTPGQSATLNLYWELDSDLPLPIARKVFVHVADTPEDQYRIVNQDGRPANWTLPTTCWLPGQVIHDPHHFTVAADARPGEYYVLIGLYDEFTGERAFVHTAQIAVANAVALPTKITIAPVSAE</sequence>
<evidence type="ECO:0000313" key="3">
    <source>
        <dbReference type="Proteomes" id="UP000230790"/>
    </source>
</evidence>
<feature type="transmembrane region" description="Helical" evidence="1">
    <location>
        <begin position="84"/>
        <end position="104"/>
    </location>
</feature>
<keyword evidence="1" id="KW-0472">Membrane</keyword>
<evidence type="ECO:0000256" key="1">
    <source>
        <dbReference type="SAM" id="Phobius"/>
    </source>
</evidence>
<accession>A0A2M8Q9X1</accession>
<reference evidence="2 3" key="1">
    <citation type="submission" date="2017-11" db="EMBL/GenBank/DDBJ databases">
        <title>Evolution of Phototrophy in the Chloroflexi Phylum Driven by Horizontal Gene Transfer.</title>
        <authorList>
            <person name="Ward L.M."/>
            <person name="Hemp J."/>
            <person name="Shih P.M."/>
            <person name="Mcglynn S.E."/>
            <person name="Fischer W."/>
        </authorList>
    </citation>
    <scope>NUCLEOTIDE SEQUENCE [LARGE SCALE GENOMIC DNA]</scope>
    <source>
        <strain evidence="2">JP3_7</strain>
    </source>
</reference>
<proteinExistence type="predicted"/>
<evidence type="ECO:0008006" key="4">
    <source>
        <dbReference type="Google" id="ProtNLM"/>
    </source>
</evidence>
<feature type="transmembrane region" description="Helical" evidence="1">
    <location>
        <begin position="48"/>
        <end position="64"/>
    </location>
</feature>
<keyword evidence="1" id="KW-0812">Transmembrane</keyword>